<dbReference type="NCBIfam" id="TIGR01197">
    <property type="entry name" value="nramp"/>
    <property type="match status" value="1"/>
</dbReference>
<dbReference type="Proteomes" id="UP000480548">
    <property type="component" value="Unassembled WGS sequence"/>
</dbReference>
<dbReference type="SUPFAM" id="SSF51905">
    <property type="entry name" value="FAD/NAD(P)-binding domain"/>
    <property type="match status" value="1"/>
</dbReference>
<feature type="transmembrane region" description="Helical" evidence="5">
    <location>
        <begin position="839"/>
        <end position="861"/>
    </location>
</feature>
<feature type="transmembrane region" description="Helical" evidence="5">
    <location>
        <begin position="958"/>
        <end position="979"/>
    </location>
</feature>
<dbReference type="PANTHER" id="PTHR11706">
    <property type="entry name" value="SOLUTE CARRIER PROTEIN FAMILY 11 MEMBER"/>
    <property type="match status" value="1"/>
</dbReference>
<evidence type="ECO:0000313" key="6">
    <source>
        <dbReference type="EMBL" id="KAF3134898.1"/>
    </source>
</evidence>
<gene>
    <name evidence="6" type="ORF">TWF703_006228</name>
</gene>
<sequence>MEGLHTQGRSSTGSASTANEKFDLIIIGAGIYGLYTAKTFLTICPTINLLVLDSLPSIGGVWSKERVCPGLHLQHHSKFFEFSELRYEDVPEIEMDYNGRGYISGYSWCRYFQAWAEKVGVMKYVRLNTTVQQVTRQIGEEYLWKCQIGDDDKIVSRYPDLDYSKFSGPVMHHRYFGERYEELASENVKEVVVYGASKSGLDAVMQLAELGKKVKWIIRKEGRGLPWLVDLKGLRSDLILMRIVNTIAPAAYQDDGFYGLHYVFKQTYLGKAFQKYAFEKFGQLVRKEYRLDDSQVDEILIPMIPKHSIIWNYNISGTDNSDASLYDRIRSKQTKVIKETITSLEKDLSMRIGLPSTKYTGEYLEKWRYLEVEADERVYKSNPVLQYAPKPPPYFLSDPVAGKLRLYHHILPTDPEFLDGSLVILGSFSAASTLQSAMILSLWAAVYMFGKMELPPQDEMEKTAAYEIRMHQIRSPGMVNDLPWVSFDFLAFSTMMLKELGLNPWRKKGWYDELVHAYTCHDYGDLAKEWVELHRTVGDPGGRPSRVDETIGHDEYNQQPNHLPADLTTNSDLNNVSNMNRRNDASRGGINTFNNSAGGDGVVESMDSDDVQITAVGGGGEGGVSGLPRAGNVDEKSGLHDVVEVVEDEKGKLGGEKRAEKPKKKVYFFASAGRREPPVVGAGPGDTFWKKALSMVLKYAKFMGPGFMISVSYMDPGNYATDVAAGAAFRFSHLFVILLANILAIFLQSLCVKLGSVTGVDLAENCKRSFPRWLCWTLYFFAEAAIIATDMAEVIGSAIALNILLKVPLVAGCAITILDTFIVLWFYNADGPVKHIRWFEFFVALLVFGVVICFAIELAHIEDTPVGEVFRGYLPSKAVASGNGLYLSCGILGATVMPHSLFLGSGIVQARMKEYDNWHANESTATVATEDTAITIERKYKPTLEAIRYTMPFCITDMAVSLFTCALFANSAILIVSAATLSDTPEAQDADLFSIYELLVENLGKAAGILFAVALLFSGESAGIVVTLAGQMISEGFLNWRMRPWLRRLITRAIAILPSIVVAGAVGRRGLAEVLNASQVTLSIILPFVTAPLIWLTCRAKYMQVEDPNGEVITNDQTGAEDGAVRRRSVDMSNNWFTCVFAVVVWGFIAGLNVYLIITLAMGNA</sequence>
<evidence type="ECO:0000256" key="4">
    <source>
        <dbReference type="ARBA" id="ARBA00023136"/>
    </source>
</evidence>
<dbReference type="InterPro" id="IPR036188">
    <property type="entry name" value="FAD/NAD-bd_sf"/>
</dbReference>
<dbReference type="GO" id="GO:0030026">
    <property type="term" value="P:intracellular manganese ion homeostasis"/>
    <property type="evidence" value="ECO:0007669"/>
    <property type="project" value="TreeGrafter"/>
</dbReference>
<feature type="transmembrane region" description="Helical" evidence="5">
    <location>
        <begin position="734"/>
        <end position="752"/>
    </location>
</feature>
<feature type="transmembrane region" description="Helical" evidence="5">
    <location>
        <begin position="773"/>
        <end position="801"/>
    </location>
</feature>
<dbReference type="PANTHER" id="PTHR11706:SF101">
    <property type="entry name" value="MANGANESE TRANSPORTER SMF1"/>
    <property type="match status" value="1"/>
</dbReference>
<dbReference type="GO" id="GO:0005886">
    <property type="term" value="C:plasma membrane"/>
    <property type="evidence" value="ECO:0007669"/>
    <property type="project" value="TreeGrafter"/>
</dbReference>
<protein>
    <recommendedName>
        <fullName evidence="8">Manganese transporter pdt1</fullName>
    </recommendedName>
</protein>
<dbReference type="InterPro" id="IPR001046">
    <property type="entry name" value="NRAMP_fam"/>
</dbReference>
<keyword evidence="3 5" id="KW-1133">Transmembrane helix</keyword>
<feature type="transmembrane region" description="Helical" evidence="5">
    <location>
        <begin position="1136"/>
        <end position="1158"/>
    </location>
</feature>
<keyword evidence="4 5" id="KW-0472">Membrane</keyword>
<accession>A0A7C8JZD7</accession>
<comment type="subcellular location">
    <subcellularLocation>
        <location evidence="1">Membrane</location>
        <topology evidence="1">Multi-pass membrane protein</topology>
    </subcellularLocation>
</comment>
<dbReference type="Gene3D" id="3.50.50.60">
    <property type="entry name" value="FAD/NAD(P)-binding domain"/>
    <property type="match status" value="2"/>
</dbReference>
<feature type="transmembrane region" description="Helical" evidence="5">
    <location>
        <begin position="807"/>
        <end position="827"/>
    </location>
</feature>
<dbReference type="HAMAP" id="MF_00221">
    <property type="entry name" value="NRAMP"/>
    <property type="match status" value="1"/>
</dbReference>
<evidence type="ECO:0000256" key="5">
    <source>
        <dbReference type="SAM" id="Phobius"/>
    </source>
</evidence>
<name>A0A7C8JZD7_ORBOL</name>
<dbReference type="GO" id="GO:0015086">
    <property type="term" value="F:cadmium ion transmembrane transporter activity"/>
    <property type="evidence" value="ECO:0007669"/>
    <property type="project" value="TreeGrafter"/>
</dbReference>
<comment type="caution">
    <text evidence="6">The sequence shown here is derived from an EMBL/GenBank/DDBJ whole genome shotgun (WGS) entry which is preliminary data.</text>
</comment>
<dbReference type="GO" id="GO:0034755">
    <property type="term" value="P:iron ion transmembrane transport"/>
    <property type="evidence" value="ECO:0007669"/>
    <property type="project" value="TreeGrafter"/>
</dbReference>
<dbReference type="AlphaFoldDB" id="A0A7C8JZD7"/>
<dbReference type="EMBL" id="WIQZ01000034">
    <property type="protein sequence ID" value="KAF3134898.1"/>
    <property type="molecule type" value="Genomic_DNA"/>
</dbReference>
<organism evidence="6 7">
    <name type="scientific">Orbilia oligospora</name>
    <name type="common">Nematode-trapping fungus</name>
    <name type="synonym">Arthrobotrys oligospora</name>
    <dbReference type="NCBI Taxonomy" id="2813651"/>
    <lineage>
        <taxon>Eukaryota</taxon>
        <taxon>Fungi</taxon>
        <taxon>Dikarya</taxon>
        <taxon>Ascomycota</taxon>
        <taxon>Pezizomycotina</taxon>
        <taxon>Orbiliomycetes</taxon>
        <taxon>Orbiliales</taxon>
        <taxon>Orbiliaceae</taxon>
        <taxon>Orbilia</taxon>
    </lineage>
</organism>
<dbReference type="Pfam" id="PF01566">
    <property type="entry name" value="Nramp"/>
    <property type="match status" value="1"/>
</dbReference>
<evidence type="ECO:0000256" key="3">
    <source>
        <dbReference type="ARBA" id="ARBA00022989"/>
    </source>
</evidence>
<reference evidence="6 7" key="1">
    <citation type="submission" date="2019-06" db="EMBL/GenBank/DDBJ databases">
        <authorList>
            <person name="Palmer J.M."/>
        </authorList>
    </citation>
    <scope>NUCLEOTIDE SEQUENCE [LARGE SCALE GENOMIC DNA]</scope>
    <source>
        <strain evidence="6 7">TWF703</strain>
    </source>
</reference>
<dbReference type="GO" id="GO:0005384">
    <property type="term" value="F:manganese ion transmembrane transporter activity"/>
    <property type="evidence" value="ECO:0007669"/>
    <property type="project" value="TreeGrafter"/>
</dbReference>
<feature type="transmembrane region" description="Helical" evidence="5">
    <location>
        <begin position="884"/>
        <end position="903"/>
    </location>
</feature>
<dbReference type="PRINTS" id="PR00447">
    <property type="entry name" value="NATRESASSCMP"/>
</dbReference>
<dbReference type="NCBIfam" id="NF037982">
    <property type="entry name" value="Nramp_1"/>
    <property type="match status" value="1"/>
</dbReference>
<evidence type="ECO:0000256" key="1">
    <source>
        <dbReference type="ARBA" id="ARBA00004141"/>
    </source>
</evidence>
<proteinExistence type="inferred from homology"/>
<evidence type="ECO:0000256" key="2">
    <source>
        <dbReference type="ARBA" id="ARBA00022692"/>
    </source>
</evidence>
<feature type="transmembrane region" description="Helical" evidence="5">
    <location>
        <begin position="1049"/>
        <end position="1067"/>
    </location>
</feature>
<keyword evidence="2 5" id="KW-0812">Transmembrane</keyword>
<feature type="transmembrane region" description="Helical" evidence="5">
    <location>
        <begin position="1079"/>
        <end position="1098"/>
    </location>
</feature>
<evidence type="ECO:0000313" key="7">
    <source>
        <dbReference type="Proteomes" id="UP000480548"/>
    </source>
</evidence>
<evidence type="ECO:0008006" key="8">
    <source>
        <dbReference type="Google" id="ProtNLM"/>
    </source>
</evidence>
<feature type="transmembrane region" description="Helical" evidence="5">
    <location>
        <begin position="1006"/>
        <end position="1029"/>
    </location>
</feature>